<dbReference type="GeneID" id="106113660"/>
<dbReference type="KEGG" id="pxu:106113660"/>
<gene>
    <name evidence="3" type="primary">LOC106113660</name>
</gene>
<feature type="compositionally biased region" description="Polar residues" evidence="1">
    <location>
        <begin position="386"/>
        <end position="406"/>
    </location>
</feature>
<evidence type="ECO:0000256" key="1">
    <source>
        <dbReference type="SAM" id="MobiDB-lite"/>
    </source>
</evidence>
<feature type="signal peptide" evidence="2">
    <location>
        <begin position="1"/>
        <end position="16"/>
    </location>
</feature>
<dbReference type="AlphaFoldDB" id="A0AAJ6YZB8"/>
<feature type="chain" id="PRO_5042582142" evidence="2">
    <location>
        <begin position="17"/>
        <end position="435"/>
    </location>
</feature>
<protein>
    <submittedName>
        <fullName evidence="3">Mediator of RNA polymerase II transcription subunit 12</fullName>
    </submittedName>
</protein>
<sequence>MRLYVTFFLLMVAVNGEFDNKRNLIKTENNALKKRAPALSTVSSPANAGVEYADTKQQLADKSPSQREYATPAPQFSKFSDLLAGQAPSYQAAIASQLFSPVSVYQPRTGTPTTYEVSAPVPSQLAYSEHFQQPNLQYNSQVYNSKLPTQPEISQQDVLAQTQQIYNQQPLQQAYQQQPAYQQPLQQTYQQPLQQTYQQLPQTIQSQAPQLSYNQISPAQFSAQQYKQLENQPAVQALQYQQSPKAFYSDNQHSLLASQYNLAPQQYYSDGQQQYQQPYVQEQPAQNVQYIQPAVTYRQDDTQQKVYSQPAQSSALERQQFVAQNYQTQPQGPVSFTKISQDQAQSVVHHPLYQQNVQQAPSQGGHENLSYFRPGPQLQIQPQVLGQNQPQSYQPQVNSNPNSGYKGQSAAAAPTFPAVQYFGKYAQSIFNKNQQ</sequence>
<proteinExistence type="predicted"/>
<organism evidence="3">
    <name type="scientific">Papilio xuthus</name>
    <name type="common">Asian swallowtail butterfly</name>
    <dbReference type="NCBI Taxonomy" id="66420"/>
    <lineage>
        <taxon>Eukaryota</taxon>
        <taxon>Metazoa</taxon>
        <taxon>Ecdysozoa</taxon>
        <taxon>Arthropoda</taxon>
        <taxon>Hexapoda</taxon>
        <taxon>Insecta</taxon>
        <taxon>Pterygota</taxon>
        <taxon>Neoptera</taxon>
        <taxon>Endopterygota</taxon>
        <taxon>Lepidoptera</taxon>
        <taxon>Glossata</taxon>
        <taxon>Ditrysia</taxon>
        <taxon>Papilionoidea</taxon>
        <taxon>Papilionidae</taxon>
        <taxon>Papilioninae</taxon>
        <taxon>Papilio</taxon>
    </lineage>
</organism>
<evidence type="ECO:0000313" key="3">
    <source>
        <dbReference type="RefSeq" id="XP_013161965.1"/>
    </source>
</evidence>
<reference evidence="3" key="1">
    <citation type="submission" date="2025-08" db="UniProtKB">
        <authorList>
            <consortium name="RefSeq"/>
        </authorList>
    </citation>
    <scope>IDENTIFICATION</scope>
</reference>
<dbReference type="RefSeq" id="XP_013161965.1">
    <property type="nucleotide sequence ID" value="XM_013306511.1"/>
</dbReference>
<keyword evidence="2" id="KW-0732">Signal</keyword>
<name>A0AAJ6YZB8_PAPXU</name>
<dbReference type="Proteomes" id="UP000694872">
    <property type="component" value="Unplaced"/>
</dbReference>
<feature type="region of interest" description="Disordered" evidence="1">
    <location>
        <begin position="386"/>
        <end position="410"/>
    </location>
</feature>
<accession>A0AAJ6YZB8</accession>
<evidence type="ECO:0000256" key="2">
    <source>
        <dbReference type="SAM" id="SignalP"/>
    </source>
</evidence>